<dbReference type="Proteomes" id="UP000185911">
    <property type="component" value="Unassembled WGS sequence"/>
</dbReference>
<feature type="transmembrane region" description="Helical" evidence="6">
    <location>
        <begin position="349"/>
        <end position="368"/>
    </location>
</feature>
<gene>
    <name evidence="8" type="ORF">BLL52_3302</name>
</gene>
<keyword evidence="5 6" id="KW-0472">Membrane</keyword>
<evidence type="ECO:0000256" key="6">
    <source>
        <dbReference type="SAM" id="Phobius"/>
    </source>
</evidence>
<evidence type="ECO:0000256" key="2">
    <source>
        <dbReference type="ARBA" id="ARBA00022475"/>
    </source>
</evidence>
<dbReference type="PANTHER" id="PTHR30294">
    <property type="entry name" value="MEMBRANE COMPONENT OF ABC TRANSPORTER YHHJ-RELATED"/>
    <property type="match status" value="1"/>
</dbReference>
<dbReference type="GO" id="GO:0005886">
    <property type="term" value="C:plasma membrane"/>
    <property type="evidence" value="ECO:0007669"/>
    <property type="project" value="UniProtKB-SubCell"/>
</dbReference>
<feature type="transmembrane region" description="Helical" evidence="6">
    <location>
        <begin position="263"/>
        <end position="286"/>
    </location>
</feature>
<feature type="transmembrane region" description="Helical" evidence="6">
    <location>
        <begin position="189"/>
        <end position="215"/>
    </location>
</feature>
<evidence type="ECO:0000313" key="9">
    <source>
        <dbReference type="Proteomes" id="UP000185911"/>
    </source>
</evidence>
<keyword evidence="2" id="KW-1003">Cell membrane</keyword>
<dbReference type="GO" id="GO:0140359">
    <property type="term" value="F:ABC-type transporter activity"/>
    <property type="evidence" value="ECO:0007669"/>
    <property type="project" value="InterPro"/>
</dbReference>
<evidence type="ECO:0000256" key="3">
    <source>
        <dbReference type="ARBA" id="ARBA00022692"/>
    </source>
</evidence>
<feature type="transmembrane region" description="Helical" evidence="6">
    <location>
        <begin position="293"/>
        <end position="311"/>
    </location>
</feature>
<feature type="domain" description="ABC-2 type transporter transmembrane" evidence="7">
    <location>
        <begin position="22"/>
        <end position="363"/>
    </location>
</feature>
<protein>
    <submittedName>
        <fullName evidence="8">ABC-2 type transporter family protein</fullName>
    </submittedName>
</protein>
<sequence>MGTARQIWAAWLATLKAVAQDKGVLLLLVLAPLLYGFFYPWPYQTQAVTRVPVAVVDQDHSSLSRQITRFARASPALDVRLVTGDERAAQQALWHGEIEGYAVLPPDLKRDVVRGSAAVVTVEANGSYALLNKAVLYGFAQAVGTVSAGVEIKKLQASGQSALQAQASRSPINTQMVALFNPTEGYGSYVVPAVALLIIQQTLLMGVGLLVGLWAETGQHRAKPAVWLGRILGFSTVGYLSGLLYFGWIFWAQDFPRGSNPGGALVLLAFYVLAICTLGALLGVWFGNRERALQVLLFTALPLAFVSGFSWPSEALPEFLQAARWLFPSTAGIQASLRLNQMGAPLRDVWPHLFALTVITVVAGGWLLRVCAFRPRTGSGTANAAAGNDFDRG</sequence>
<dbReference type="InterPro" id="IPR013525">
    <property type="entry name" value="ABC2_TM"/>
</dbReference>
<reference evidence="8 9" key="1">
    <citation type="submission" date="2017-01" db="EMBL/GenBank/DDBJ databases">
        <title>Genome sequence of Rhodoferax antarcticus ANT.BR, a psychrophilic purple nonsulfur bacterium from an Antarctic microbial mat.</title>
        <authorList>
            <person name="Baker J."/>
            <person name="Riester C."/>
            <person name="Skinner B."/>
            <person name="Newell A."/>
            <person name="Swingley W."/>
            <person name="Madigan M."/>
            <person name="Jung D."/>
            <person name="Asao M."/>
            <person name="Chen M."/>
            <person name="Loughlin P."/>
            <person name="Pan H."/>
            <person name="Lin S."/>
            <person name="Li N."/>
            <person name="Shaw J."/>
            <person name="Prado M."/>
            <person name="Sherman C."/>
            <person name="Li X."/>
            <person name="Tang J."/>
            <person name="Blankenship R."/>
            <person name="Zhao T."/>
            <person name="Touchman J."/>
            <person name="Sattley M."/>
        </authorList>
    </citation>
    <scope>NUCLEOTIDE SEQUENCE [LARGE SCALE GENOMIC DNA]</scope>
    <source>
        <strain evidence="8 9">ANT.BR</strain>
    </source>
</reference>
<keyword evidence="9" id="KW-1185">Reference proteome</keyword>
<dbReference type="EMBL" id="MSYM01000017">
    <property type="protein sequence ID" value="OLP05178.1"/>
    <property type="molecule type" value="Genomic_DNA"/>
</dbReference>
<keyword evidence="3 6" id="KW-0812">Transmembrane</keyword>
<dbReference type="InterPro" id="IPR051449">
    <property type="entry name" value="ABC-2_transporter_component"/>
</dbReference>
<evidence type="ECO:0000259" key="7">
    <source>
        <dbReference type="Pfam" id="PF12698"/>
    </source>
</evidence>
<dbReference type="Pfam" id="PF12698">
    <property type="entry name" value="ABC2_membrane_3"/>
    <property type="match status" value="1"/>
</dbReference>
<dbReference type="PANTHER" id="PTHR30294:SF46">
    <property type="entry name" value="ABC TRANSPORTER PERMEASE"/>
    <property type="match status" value="1"/>
</dbReference>
<evidence type="ECO:0000256" key="4">
    <source>
        <dbReference type="ARBA" id="ARBA00022989"/>
    </source>
</evidence>
<dbReference type="Gene3D" id="3.40.1710.10">
    <property type="entry name" value="abc type-2 transporter like domain"/>
    <property type="match status" value="1"/>
</dbReference>
<name>A0A1Q8YAV3_9BURK</name>
<keyword evidence="4 6" id="KW-1133">Transmembrane helix</keyword>
<evidence type="ECO:0000256" key="5">
    <source>
        <dbReference type="ARBA" id="ARBA00023136"/>
    </source>
</evidence>
<organism evidence="8 9">
    <name type="scientific">Rhodoferax antarcticus ANT.BR</name>
    <dbReference type="NCBI Taxonomy" id="1111071"/>
    <lineage>
        <taxon>Bacteria</taxon>
        <taxon>Pseudomonadati</taxon>
        <taxon>Pseudomonadota</taxon>
        <taxon>Betaproteobacteria</taxon>
        <taxon>Burkholderiales</taxon>
        <taxon>Comamonadaceae</taxon>
        <taxon>Rhodoferax</taxon>
    </lineage>
</organism>
<dbReference type="STRING" id="81479.RA876_10480"/>
<dbReference type="RefSeq" id="WP_075587680.1">
    <property type="nucleotide sequence ID" value="NZ_MSYM01000017.1"/>
</dbReference>
<dbReference type="AlphaFoldDB" id="A0A1Q8YAV3"/>
<comment type="caution">
    <text evidence="8">The sequence shown here is derived from an EMBL/GenBank/DDBJ whole genome shotgun (WGS) entry which is preliminary data.</text>
</comment>
<accession>A0A1Q8YAV3</accession>
<comment type="subcellular location">
    <subcellularLocation>
        <location evidence="1">Cell membrane</location>
        <topology evidence="1">Multi-pass membrane protein</topology>
    </subcellularLocation>
</comment>
<feature type="transmembrane region" description="Helical" evidence="6">
    <location>
        <begin position="227"/>
        <end position="251"/>
    </location>
</feature>
<evidence type="ECO:0000256" key="1">
    <source>
        <dbReference type="ARBA" id="ARBA00004651"/>
    </source>
</evidence>
<evidence type="ECO:0000313" key="8">
    <source>
        <dbReference type="EMBL" id="OLP05178.1"/>
    </source>
</evidence>
<proteinExistence type="predicted"/>
<feature type="transmembrane region" description="Helical" evidence="6">
    <location>
        <begin position="24"/>
        <end position="41"/>
    </location>
</feature>